<protein>
    <recommendedName>
        <fullName evidence="6">Prolyl endopeptidase</fullName>
        <ecNumber evidence="6">3.4.21.-</ecNumber>
    </recommendedName>
</protein>
<dbReference type="SUPFAM" id="SSF50993">
    <property type="entry name" value="Peptidase/esterase 'gauge' domain"/>
    <property type="match status" value="1"/>
</dbReference>
<evidence type="ECO:0000256" key="6">
    <source>
        <dbReference type="RuleBase" id="RU368024"/>
    </source>
</evidence>
<evidence type="ECO:0000256" key="2">
    <source>
        <dbReference type="ARBA" id="ARBA00022670"/>
    </source>
</evidence>
<reference evidence="9 10" key="1">
    <citation type="submission" date="2009-12" db="EMBL/GenBank/DDBJ databases">
        <title>The draft genome of Batrachochytrium dendrobatidis.</title>
        <authorList>
            <consortium name="US DOE Joint Genome Institute (JGI-PGF)"/>
            <person name="Kuo A."/>
            <person name="Salamov A."/>
            <person name="Schmutz J."/>
            <person name="Lucas S."/>
            <person name="Pitluck S."/>
            <person name="Rosenblum E."/>
            <person name="Stajich J."/>
            <person name="Eisen M."/>
            <person name="Grigoriev I.V."/>
        </authorList>
    </citation>
    <scope>NUCLEOTIDE SEQUENCE [LARGE SCALE GENOMIC DNA]</scope>
    <source>
        <strain evidence="10">JAM81 / FGSC 10211</strain>
    </source>
</reference>
<feature type="domain" description="Peptidase S9A N-terminal" evidence="8">
    <location>
        <begin position="1"/>
        <end position="394"/>
    </location>
</feature>
<feature type="non-terminal residue" evidence="9">
    <location>
        <position position="638"/>
    </location>
</feature>
<keyword evidence="10" id="KW-1185">Reference proteome</keyword>
<dbReference type="InterPro" id="IPR051543">
    <property type="entry name" value="Serine_Peptidase_S9A"/>
</dbReference>
<dbReference type="OMA" id="FHEPAKY"/>
<evidence type="ECO:0000259" key="7">
    <source>
        <dbReference type="Pfam" id="PF00326"/>
    </source>
</evidence>
<dbReference type="Gene3D" id="3.40.50.1820">
    <property type="entry name" value="alpha/beta hydrolase"/>
    <property type="match status" value="1"/>
</dbReference>
<evidence type="ECO:0000313" key="9">
    <source>
        <dbReference type="EMBL" id="EGF81609.1"/>
    </source>
</evidence>
<dbReference type="PANTHER" id="PTHR11757:SF19">
    <property type="entry name" value="PROLYL ENDOPEPTIDASE-LIKE"/>
    <property type="match status" value="1"/>
</dbReference>
<evidence type="ECO:0000256" key="4">
    <source>
        <dbReference type="ARBA" id="ARBA00022825"/>
    </source>
</evidence>
<dbReference type="GO" id="GO:0004252">
    <property type="term" value="F:serine-type endopeptidase activity"/>
    <property type="evidence" value="ECO:0007669"/>
    <property type="project" value="UniProtKB-UniRule"/>
</dbReference>
<dbReference type="PRINTS" id="PR00862">
    <property type="entry name" value="PROLIGOPTASE"/>
</dbReference>
<dbReference type="MEROPS" id="S09.010"/>
<name>F4P0K8_BATDJ</name>
<dbReference type="GO" id="GO:0006508">
    <property type="term" value="P:proteolysis"/>
    <property type="evidence" value="ECO:0007669"/>
    <property type="project" value="UniProtKB-KW"/>
</dbReference>
<evidence type="ECO:0000256" key="3">
    <source>
        <dbReference type="ARBA" id="ARBA00022801"/>
    </source>
</evidence>
<dbReference type="InterPro" id="IPR029058">
    <property type="entry name" value="AB_hydrolase_fold"/>
</dbReference>
<keyword evidence="4 6" id="KW-0720">Serine protease</keyword>
<keyword evidence="3 6" id="KW-0378">Hydrolase</keyword>
<dbReference type="InterPro" id="IPR002471">
    <property type="entry name" value="Pept_S9_AS"/>
</dbReference>
<organism evidence="9 10">
    <name type="scientific">Batrachochytrium dendrobatidis (strain JAM81 / FGSC 10211)</name>
    <name type="common">Frog chytrid fungus</name>
    <dbReference type="NCBI Taxonomy" id="684364"/>
    <lineage>
        <taxon>Eukaryota</taxon>
        <taxon>Fungi</taxon>
        <taxon>Fungi incertae sedis</taxon>
        <taxon>Chytridiomycota</taxon>
        <taxon>Chytridiomycota incertae sedis</taxon>
        <taxon>Chytridiomycetes</taxon>
        <taxon>Rhizophydiales</taxon>
        <taxon>Rhizophydiales incertae sedis</taxon>
        <taxon>Batrachochytrium</taxon>
    </lineage>
</organism>
<dbReference type="Pfam" id="PF02897">
    <property type="entry name" value="Peptidase_S9_N"/>
    <property type="match status" value="1"/>
</dbReference>
<dbReference type="Proteomes" id="UP000007241">
    <property type="component" value="Unassembled WGS sequence"/>
</dbReference>
<comment type="function">
    <text evidence="5">Serine peptidase whose precise substrate specificity remains unclear. Does not cleave peptides after a arginine or lysine residue. Regulates trans-Golgi network morphology and sorting by regulating the membrane binding of the AP-1 complex. May play a role in the regulation of synaptic vesicle exocytosis.</text>
</comment>
<dbReference type="InterPro" id="IPR002470">
    <property type="entry name" value="Peptidase_S9A"/>
</dbReference>
<dbReference type="AlphaFoldDB" id="F4P0K8"/>
<dbReference type="InParanoid" id="F4P0K8"/>
<dbReference type="PROSITE" id="PS00708">
    <property type="entry name" value="PRO_ENDOPEP_SER"/>
    <property type="match status" value="1"/>
</dbReference>
<dbReference type="InterPro" id="IPR001375">
    <property type="entry name" value="Peptidase_S9_cat"/>
</dbReference>
<evidence type="ECO:0000313" key="10">
    <source>
        <dbReference type="Proteomes" id="UP000007241"/>
    </source>
</evidence>
<dbReference type="InterPro" id="IPR023302">
    <property type="entry name" value="Pept_S9A_N"/>
</dbReference>
<sequence>DDFGWLNDRSNQQVLDYIEAENQYSEKILEDTKPLQKLLYREFVSRLDESQESAKVVLADGWSYYSKKIPGKEYNVHCRVNNQGVEEVYFDENVLANSDEYKNASFFRVGFLKHSPDGWLIAYGIDSSGNERYTVSFMVVETKKVFSDQIKDAYEDFEFSHDGSCAYYTVLDGCERAYQLRRHCIGTLVSNDVILYDEADEMFYLSLTTTSNGNYIILNSSAQITSEVRYISAHDNNDLPHLLFARQENIQYICDSHQDYFYILTNENGKNNWLYRIPIDLRSQREPVIEHRDFVLIEDFQLRQNHLIVFERSNCLPNVRIVDITTPGFSNYHYIGFSEVVYSLLPGSLDEEVANLTKISQFTTNILRFTYTSFVQPKQVIDYDMDKRTMSVVHEEKVGGLAGYDQNAYSSRRLFATGVDGTAIPISIVFRRDLLGMNMNPPQLNPVLLHSYGAYGSPTNPVFSSSRLSLLDRGFIYAIAHIRGGADMGNGWYEEGKLAKKPNTFYDFCSAGEHLIKEGYTDSSKLAIYGRSAGGLLVSAAVTMRPDLFEAALTEVPFVDVINTMFDSTIPWTAFEYEEWGNPNDKEIYNVMKTYCPYTNVNGERLADFQCPHLLVIGGMNDPRVAFFEPLKWVAKMR</sequence>
<dbReference type="PANTHER" id="PTHR11757">
    <property type="entry name" value="PROTEASE FAMILY S9A OLIGOPEPTIDASE"/>
    <property type="match status" value="1"/>
</dbReference>
<accession>F4P0K8</accession>
<dbReference type="SUPFAM" id="SSF53474">
    <property type="entry name" value="alpha/beta-Hydrolases"/>
    <property type="match status" value="1"/>
</dbReference>
<comment type="similarity">
    <text evidence="1 6">Belongs to the peptidase S9A family.</text>
</comment>
<proteinExistence type="inferred from homology"/>
<feature type="non-terminal residue" evidence="9">
    <location>
        <position position="1"/>
    </location>
</feature>
<dbReference type="Pfam" id="PF00326">
    <property type="entry name" value="Peptidase_S9"/>
    <property type="match status" value="1"/>
</dbReference>
<dbReference type="HOGENOM" id="CLU_011290_0_1_1"/>
<keyword evidence="2 6" id="KW-0645">Protease</keyword>
<dbReference type="EMBL" id="GL882882">
    <property type="protein sequence ID" value="EGF81609.1"/>
    <property type="molecule type" value="Genomic_DNA"/>
</dbReference>
<evidence type="ECO:0000256" key="1">
    <source>
        <dbReference type="ARBA" id="ARBA00005228"/>
    </source>
</evidence>
<dbReference type="OrthoDB" id="248387at2759"/>
<evidence type="ECO:0000256" key="5">
    <source>
        <dbReference type="ARBA" id="ARBA00045448"/>
    </source>
</evidence>
<dbReference type="RefSeq" id="XP_006677697.1">
    <property type="nucleotide sequence ID" value="XM_006677634.1"/>
</dbReference>
<dbReference type="Gene3D" id="2.130.10.120">
    <property type="entry name" value="Prolyl oligopeptidase, N-terminal domain"/>
    <property type="match status" value="1"/>
</dbReference>
<dbReference type="EC" id="3.4.21.-" evidence="6"/>
<evidence type="ECO:0000259" key="8">
    <source>
        <dbReference type="Pfam" id="PF02897"/>
    </source>
</evidence>
<feature type="domain" description="Peptidase S9 prolyl oligopeptidase catalytic" evidence="7">
    <location>
        <begin position="463"/>
        <end position="638"/>
    </location>
</feature>
<dbReference type="GeneID" id="18236508"/>
<gene>
    <name evidence="9" type="ORF">BATDEDRAFT_1094</name>
</gene>